<evidence type="ECO:0000313" key="3">
    <source>
        <dbReference type="Proteomes" id="UP000190027"/>
    </source>
</evidence>
<feature type="compositionally biased region" description="Basic and acidic residues" evidence="1">
    <location>
        <begin position="65"/>
        <end position="75"/>
    </location>
</feature>
<dbReference type="EMBL" id="FUYC01000006">
    <property type="protein sequence ID" value="SKA83193.1"/>
    <property type="molecule type" value="Genomic_DNA"/>
</dbReference>
<dbReference type="AlphaFoldDB" id="A0A1T4X0L5"/>
<sequence length="271" mass="29021">MLSNPWIERHASGGQEARGPLDSHLPPAPGAAGRGWTDCSAQPIPVNPGGKSERRKPRVMNGLWEGEREGKDLSARKGCPSQKAVNSLPPASRRPAAPWTPIYRPRPARPGGVGRTAPFNQSRQSWRKIRAAQAASNERSLGRGARGERPFCKKGLPLAKSSKLFASGGQEARGPLDSHLPTAPGAAGRGWTDCSAQPIPVNPGGESERRKPRVMNGLWEGEREGKDLSARKGCPSQRAVNSLPPHERVVIGMSSQGMLPAEYVIIKGNVI</sequence>
<dbReference type="STRING" id="1121449.SAMN02745704_01600"/>
<proteinExistence type="predicted"/>
<dbReference type="Proteomes" id="UP000190027">
    <property type="component" value="Unassembled WGS sequence"/>
</dbReference>
<gene>
    <name evidence="2" type="ORF">SAMN02745704_01600</name>
</gene>
<organism evidence="2 3">
    <name type="scientific">Paucidesulfovibrio gracilis DSM 16080</name>
    <dbReference type="NCBI Taxonomy" id="1121449"/>
    <lineage>
        <taxon>Bacteria</taxon>
        <taxon>Pseudomonadati</taxon>
        <taxon>Thermodesulfobacteriota</taxon>
        <taxon>Desulfovibrionia</taxon>
        <taxon>Desulfovibrionales</taxon>
        <taxon>Desulfovibrionaceae</taxon>
        <taxon>Paucidesulfovibrio</taxon>
    </lineage>
</organism>
<evidence type="ECO:0000313" key="2">
    <source>
        <dbReference type="EMBL" id="SKA83193.1"/>
    </source>
</evidence>
<feature type="region of interest" description="Disordered" evidence="1">
    <location>
        <begin position="168"/>
        <end position="212"/>
    </location>
</feature>
<evidence type="ECO:0000256" key="1">
    <source>
        <dbReference type="SAM" id="MobiDB-lite"/>
    </source>
</evidence>
<name>A0A1T4X0L5_9BACT</name>
<accession>A0A1T4X0L5</accession>
<protein>
    <submittedName>
        <fullName evidence="2">Uncharacterized protein</fullName>
    </submittedName>
</protein>
<feature type="region of interest" description="Disordered" evidence="1">
    <location>
        <begin position="1"/>
        <end position="154"/>
    </location>
</feature>
<reference evidence="2 3" key="1">
    <citation type="submission" date="2017-02" db="EMBL/GenBank/DDBJ databases">
        <authorList>
            <person name="Peterson S.W."/>
        </authorList>
    </citation>
    <scope>NUCLEOTIDE SEQUENCE [LARGE SCALE GENOMIC DNA]</scope>
    <source>
        <strain evidence="2 3">DSM 16080</strain>
    </source>
</reference>
<keyword evidence="3" id="KW-1185">Reference proteome</keyword>